<keyword evidence="2" id="KW-0472">Membrane</keyword>
<organism evidence="3 4">
    <name type="scientific">Methylovirgula ligni</name>
    <dbReference type="NCBI Taxonomy" id="569860"/>
    <lineage>
        <taxon>Bacteria</taxon>
        <taxon>Pseudomonadati</taxon>
        <taxon>Pseudomonadota</taxon>
        <taxon>Alphaproteobacteria</taxon>
        <taxon>Hyphomicrobiales</taxon>
        <taxon>Beijerinckiaceae</taxon>
        <taxon>Methylovirgula</taxon>
    </lineage>
</organism>
<dbReference type="EMBL" id="QUMO01000004">
    <property type="protein sequence ID" value="REF84510.1"/>
    <property type="molecule type" value="Genomic_DNA"/>
</dbReference>
<feature type="compositionally biased region" description="Polar residues" evidence="1">
    <location>
        <begin position="158"/>
        <end position="169"/>
    </location>
</feature>
<comment type="caution">
    <text evidence="3">The sequence shown here is derived from an EMBL/GenBank/DDBJ whole genome shotgun (WGS) entry which is preliminary data.</text>
</comment>
<evidence type="ECO:0000313" key="4">
    <source>
        <dbReference type="Proteomes" id="UP000256900"/>
    </source>
</evidence>
<reference evidence="3 4" key="1">
    <citation type="submission" date="2018-08" db="EMBL/GenBank/DDBJ databases">
        <title>Genomic Encyclopedia of Type Strains, Phase IV (KMG-IV): sequencing the most valuable type-strain genomes for metagenomic binning, comparative biology and taxonomic classification.</title>
        <authorList>
            <person name="Goeker M."/>
        </authorList>
    </citation>
    <scope>NUCLEOTIDE SEQUENCE [LARGE SCALE GENOMIC DNA]</scope>
    <source>
        <strain evidence="3 4">BW863</strain>
    </source>
</reference>
<evidence type="ECO:0000256" key="2">
    <source>
        <dbReference type="SAM" id="Phobius"/>
    </source>
</evidence>
<keyword evidence="2" id="KW-0812">Transmembrane</keyword>
<gene>
    <name evidence="3" type="ORF">DES32_2617</name>
</gene>
<keyword evidence="4" id="KW-1185">Reference proteome</keyword>
<dbReference type="Proteomes" id="UP000256900">
    <property type="component" value="Unassembled WGS sequence"/>
</dbReference>
<protein>
    <submittedName>
        <fullName evidence="3">Uncharacterized protein</fullName>
    </submittedName>
</protein>
<name>A0A3D9YPI5_9HYPH</name>
<proteinExistence type="predicted"/>
<keyword evidence="2" id="KW-1133">Transmembrane helix</keyword>
<sequence length="169" mass="17655">MTRCSSLSPLGSEFDTFLFAPVGEDRNGMLLSVLSVLTRLGVDPWREAAQLARLPGETATLRLASFIAALPAEQTADSAPEMAAARLIALLPRATPFSAPTRATEIGAGGANRLRGAVFALFFSAITVALLISAQLTVANHQQPARGDNPLPGVSSVHAPSTPTGWRGH</sequence>
<evidence type="ECO:0000313" key="3">
    <source>
        <dbReference type="EMBL" id="REF84510.1"/>
    </source>
</evidence>
<accession>A0A3D9YPI5</accession>
<feature type="region of interest" description="Disordered" evidence="1">
    <location>
        <begin position="143"/>
        <end position="169"/>
    </location>
</feature>
<dbReference type="AlphaFoldDB" id="A0A3D9YPI5"/>
<evidence type="ECO:0000256" key="1">
    <source>
        <dbReference type="SAM" id="MobiDB-lite"/>
    </source>
</evidence>
<feature type="transmembrane region" description="Helical" evidence="2">
    <location>
        <begin position="117"/>
        <end position="136"/>
    </location>
</feature>